<name>A0A1K0IFY6_CUPNE</name>
<evidence type="ECO:0000313" key="2">
    <source>
        <dbReference type="EMBL" id="SCU75845.1"/>
    </source>
</evidence>
<dbReference type="EMBL" id="FMSH01000173">
    <property type="protein sequence ID" value="SCU75845.1"/>
    <property type="molecule type" value="Genomic_DNA"/>
</dbReference>
<reference evidence="2" key="1">
    <citation type="submission" date="2016-09" db="EMBL/GenBank/DDBJ databases">
        <authorList>
            <person name="Capua I."/>
            <person name="De Benedictis P."/>
            <person name="Joannis T."/>
            <person name="Lombin L.H."/>
            <person name="Cattoli G."/>
        </authorList>
    </citation>
    <scope>NUCLEOTIDE SEQUENCE</scope>
    <source>
        <strain evidence="2">B9</strain>
    </source>
</reference>
<evidence type="ECO:0000256" key="1">
    <source>
        <dbReference type="SAM" id="MobiDB-lite"/>
    </source>
</evidence>
<feature type="compositionally biased region" description="Basic residues" evidence="1">
    <location>
        <begin position="56"/>
        <end position="67"/>
    </location>
</feature>
<gene>
    <name evidence="2" type="ORF">CNECB9_2540078</name>
</gene>
<sequence length="73" mass="8370">MADQVWARRAKRTEAAQPLVTYTPSYSYPRVLQGSYFSTSCFRIYIVGGKLPRIPRTGRYRSGRAKSRPTALR</sequence>
<protein>
    <submittedName>
        <fullName evidence="2">Uncharacterized protein</fullName>
    </submittedName>
</protein>
<organism evidence="2">
    <name type="scientific">Cupriavidus necator</name>
    <name type="common">Alcaligenes eutrophus</name>
    <name type="synonym">Ralstonia eutropha</name>
    <dbReference type="NCBI Taxonomy" id="106590"/>
    <lineage>
        <taxon>Bacteria</taxon>
        <taxon>Pseudomonadati</taxon>
        <taxon>Pseudomonadota</taxon>
        <taxon>Betaproteobacteria</taxon>
        <taxon>Burkholderiales</taxon>
        <taxon>Burkholderiaceae</taxon>
        <taxon>Cupriavidus</taxon>
    </lineage>
</organism>
<dbReference type="AlphaFoldDB" id="A0A1K0IFY6"/>
<accession>A0A1K0IFY6</accession>
<feature type="region of interest" description="Disordered" evidence="1">
    <location>
        <begin position="53"/>
        <end position="73"/>
    </location>
</feature>
<proteinExistence type="predicted"/>